<dbReference type="AlphaFoldDB" id="A0A224WW03"/>
<dbReference type="Pfam" id="PF09707">
    <property type="entry name" value="Cas_Cas2CT1978"/>
    <property type="match status" value="1"/>
</dbReference>
<name>A0A224WW03_9LACT</name>
<dbReference type="SMART" id="SM00479">
    <property type="entry name" value="EXOIII"/>
    <property type="match status" value="1"/>
</dbReference>
<dbReference type="InterPro" id="IPR010152">
    <property type="entry name" value="CRISPR-assoc_prot_Cas2_sub"/>
</dbReference>
<dbReference type="Proteomes" id="UP000218689">
    <property type="component" value="Unassembled WGS sequence"/>
</dbReference>
<gene>
    <name evidence="9" type="ORF">RsY01_117</name>
</gene>
<evidence type="ECO:0000256" key="3">
    <source>
        <dbReference type="ARBA" id="ARBA00022705"/>
    </source>
</evidence>
<keyword evidence="4" id="KW-0540">Nuclease</keyword>
<dbReference type="Gene3D" id="3.30.420.10">
    <property type="entry name" value="Ribonuclease H-like superfamily/Ribonuclease H"/>
    <property type="match status" value="1"/>
</dbReference>
<dbReference type="GO" id="GO:0045004">
    <property type="term" value="P:DNA replication proofreading"/>
    <property type="evidence" value="ECO:0007669"/>
    <property type="project" value="TreeGrafter"/>
</dbReference>
<evidence type="ECO:0000259" key="8">
    <source>
        <dbReference type="SMART" id="SM00479"/>
    </source>
</evidence>
<comment type="caution">
    <text evidence="9">The sequence shown here is derived from an EMBL/GenBank/DDBJ whole genome shotgun (WGS) entry which is preliminary data.</text>
</comment>
<dbReference type="InterPro" id="IPR012337">
    <property type="entry name" value="RNaseH-like_sf"/>
</dbReference>
<keyword evidence="3" id="KW-0235">DNA replication</keyword>
<dbReference type="InterPro" id="IPR013520">
    <property type="entry name" value="Ribonucl_H"/>
</dbReference>
<keyword evidence="5" id="KW-0269">Exonuclease</keyword>
<keyword evidence="10" id="KW-1185">Reference proteome</keyword>
<evidence type="ECO:0000256" key="5">
    <source>
        <dbReference type="ARBA" id="ARBA00022839"/>
    </source>
</evidence>
<evidence type="ECO:0000256" key="4">
    <source>
        <dbReference type="ARBA" id="ARBA00022722"/>
    </source>
</evidence>
<dbReference type="OrthoDB" id="9776650at2"/>
<dbReference type="InterPro" id="IPR006054">
    <property type="entry name" value="DnaQ"/>
</dbReference>
<keyword evidence="1" id="KW-0808">Transferase</keyword>
<evidence type="ECO:0000256" key="1">
    <source>
        <dbReference type="ARBA" id="ARBA00022679"/>
    </source>
</evidence>
<evidence type="ECO:0000313" key="10">
    <source>
        <dbReference type="Proteomes" id="UP000218689"/>
    </source>
</evidence>
<feature type="domain" description="Exonuclease" evidence="8">
    <location>
        <begin position="129"/>
        <end position="296"/>
    </location>
</feature>
<evidence type="ECO:0000313" key="9">
    <source>
        <dbReference type="EMBL" id="GAX46538.1"/>
    </source>
</evidence>
<dbReference type="NCBIfam" id="TIGR01873">
    <property type="entry name" value="cas_CT1978"/>
    <property type="match status" value="1"/>
</dbReference>
<protein>
    <recommendedName>
        <fullName evidence="7">DNA polymerase III polC-type</fullName>
    </recommendedName>
</protein>
<dbReference type="NCBIfam" id="TIGR00573">
    <property type="entry name" value="dnaq"/>
    <property type="match status" value="1"/>
</dbReference>
<keyword evidence="5" id="KW-0378">Hydrolase</keyword>
<evidence type="ECO:0000256" key="7">
    <source>
        <dbReference type="ARBA" id="ARBA00070925"/>
    </source>
</evidence>
<dbReference type="CDD" id="cd06127">
    <property type="entry name" value="DEDDh"/>
    <property type="match status" value="1"/>
</dbReference>
<keyword evidence="6" id="KW-0239">DNA-directed DNA polymerase</keyword>
<organism evidence="9 10">
    <name type="scientific">Pseudolactococcus reticulitermitis</name>
    <dbReference type="NCBI Taxonomy" id="2025039"/>
    <lineage>
        <taxon>Bacteria</taxon>
        <taxon>Bacillati</taxon>
        <taxon>Bacillota</taxon>
        <taxon>Bacilli</taxon>
        <taxon>Lactobacillales</taxon>
        <taxon>Streptococcaceae</taxon>
        <taxon>Pseudolactococcus</taxon>
    </lineage>
</organism>
<evidence type="ECO:0000256" key="6">
    <source>
        <dbReference type="ARBA" id="ARBA00022932"/>
    </source>
</evidence>
<dbReference type="FunFam" id="3.30.420.10:FF:000045">
    <property type="entry name" value="3'-5' exonuclease DinG"/>
    <property type="match status" value="1"/>
</dbReference>
<keyword evidence="2" id="KW-0548">Nucleotidyltransferase</keyword>
<dbReference type="GO" id="GO:0005829">
    <property type="term" value="C:cytosol"/>
    <property type="evidence" value="ECO:0007669"/>
    <property type="project" value="TreeGrafter"/>
</dbReference>
<evidence type="ECO:0000256" key="2">
    <source>
        <dbReference type="ARBA" id="ARBA00022695"/>
    </source>
</evidence>
<dbReference type="Gene3D" id="3.30.70.240">
    <property type="match status" value="1"/>
</dbReference>
<accession>A0A224WW03</accession>
<dbReference type="SUPFAM" id="SSF53098">
    <property type="entry name" value="Ribonuclease H-like"/>
    <property type="match status" value="1"/>
</dbReference>
<dbReference type="GO" id="GO:0003887">
    <property type="term" value="F:DNA-directed DNA polymerase activity"/>
    <property type="evidence" value="ECO:0007669"/>
    <property type="project" value="UniProtKB-KW"/>
</dbReference>
<proteinExistence type="predicted"/>
<dbReference type="PANTHER" id="PTHR30231">
    <property type="entry name" value="DNA POLYMERASE III SUBUNIT EPSILON"/>
    <property type="match status" value="1"/>
</dbReference>
<dbReference type="RefSeq" id="WP_094783627.1">
    <property type="nucleotide sequence ID" value="NZ_BEDT01000001.1"/>
</dbReference>
<reference evidence="10" key="1">
    <citation type="submission" date="2017-08" db="EMBL/GenBank/DDBJ databases">
        <title>Draft genome sequence of Lactococcus sp. strain Rs-Y01, isolated from the gut of the lower termite Reticulitermes speratus.</title>
        <authorList>
            <person name="Ohkuma M."/>
            <person name="Yuki M."/>
        </authorList>
    </citation>
    <scope>NUCLEOTIDE SEQUENCE [LARGE SCALE GENOMIC DNA]</scope>
    <source>
        <strain evidence="10">Rs-Y01</strain>
    </source>
</reference>
<dbReference type="PANTHER" id="PTHR30231:SF41">
    <property type="entry name" value="DNA POLYMERASE III SUBUNIT EPSILON"/>
    <property type="match status" value="1"/>
</dbReference>
<dbReference type="GO" id="GO:0008408">
    <property type="term" value="F:3'-5' exonuclease activity"/>
    <property type="evidence" value="ECO:0007669"/>
    <property type="project" value="TreeGrafter"/>
</dbReference>
<dbReference type="EMBL" id="BEDT01000001">
    <property type="protein sequence ID" value="GAX46538.1"/>
    <property type="molecule type" value="Genomic_DNA"/>
</dbReference>
<dbReference type="GO" id="GO:0003677">
    <property type="term" value="F:DNA binding"/>
    <property type="evidence" value="ECO:0007669"/>
    <property type="project" value="InterPro"/>
</dbReference>
<sequence>MPMTVITVTNAPPKLRGDLTKWMQEISTGVYIGNFNSRVREKLWKRVTESVVSGQVTMSYSSRNELGYDFDTFQTNRVNIDYDGLPLVLSPNLHHDDNHLKFGYSNASKYHQIKKFAKQKPSLTNTSLSYVVFDLETTGLNSKSDQIIEIGAVKVEGEMRTEFQILISYEKQLPKYIEELTGITDELLLKEGQEIGKAMKEFAKFVRDSPLVGYNVDFDKSFIQSANKKYDISNFDHHQFIDLMKFVKKEKMFLGNYKLQTALKAYEIFEDVPHRALEDSKLMAELATKVNGFQNFLKKDVEK</sequence>
<dbReference type="Pfam" id="PF00929">
    <property type="entry name" value="RNase_T"/>
    <property type="match status" value="1"/>
</dbReference>
<dbReference type="InterPro" id="IPR036397">
    <property type="entry name" value="RNaseH_sf"/>
</dbReference>